<dbReference type="AlphaFoldDB" id="A0AAE1FBY4"/>
<feature type="region of interest" description="Disordered" evidence="1">
    <location>
        <begin position="1"/>
        <end position="98"/>
    </location>
</feature>
<name>A0AAE1FBY4_PETCI</name>
<accession>A0AAE1FBY4</accession>
<organism evidence="2 3">
    <name type="scientific">Petrolisthes cinctipes</name>
    <name type="common">Flat porcelain crab</name>
    <dbReference type="NCBI Taxonomy" id="88211"/>
    <lineage>
        <taxon>Eukaryota</taxon>
        <taxon>Metazoa</taxon>
        <taxon>Ecdysozoa</taxon>
        <taxon>Arthropoda</taxon>
        <taxon>Crustacea</taxon>
        <taxon>Multicrustacea</taxon>
        <taxon>Malacostraca</taxon>
        <taxon>Eumalacostraca</taxon>
        <taxon>Eucarida</taxon>
        <taxon>Decapoda</taxon>
        <taxon>Pleocyemata</taxon>
        <taxon>Anomura</taxon>
        <taxon>Galatheoidea</taxon>
        <taxon>Porcellanidae</taxon>
        <taxon>Petrolisthes</taxon>
    </lineage>
</organism>
<feature type="compositionally biased region" description="Basic and acidic residues" evidence="1">
    <location>
        <begin position="1"/>
        <end position="52"/>
    </location>
</feature>
<evidence type="ECO:0000313" key="3">
    <source>
        <dbReference type="Proteomes" id="UP001286313"/>
    </source>
</evidence>
<dbReference type="EMBL" id="JAWQEG010002507">
    <property type="protein sequence ID" value="KAK3871484.1"/>
    <property type="molecule type" value="Genomic_DNA"/>
</dbReference>
<gene>
    <name evidence="2" type="ORF">Pcinc_023369</name>
</gene>
<reference evidence="2" key="1">
    <citation type="submission" date="2023-10" db="EMBL/GenBank/DDBJ databases">
        <title>Genome assemblies of two species of porcelain crab, Petrolisthes cinctipes and Petrolisthes manimaculis (Anomura: Porcellanidae).</title>
        <authorList>
            <person name="Angst P."/>
        </authorList>
    </citation>
    <scope>NUCLEOTIDE SEQUENCE</scope>
    <source>
        <strain evidence="2">PB745_01</strain>
        <tissue evidence="2">Gill</tissue>
    </source>
</reference>
<dbReference type="Proteomes" id="UP001286313">
    <property type="component" value="Unassembled WGS sequence"/>
</dbReference>
<evidence type="ECO:0000313" key="2">
    <source>
        <dbReference type="EMBL" id="KAK3871484.1"/>
    </source>
</evidence>
<protein>
    <submittedName>
        <fullName evidence="2">Uncharacterized protein</fullName>
    </submittedName>
</protein>
<keyword evidence="3" id="KW-1185">Reference proteome</keyword>
<proteinExistence type="predicted"/>
<comment type="caution">
    <text evidence="2">The sequence shown here is derived from an EMBL/GenBank/DDBJ whole genome shotgun (WGS) entry which is preliminary data.</text>
</comment>
<sequence length="111" mass="12617">MDGKVEEKKEGGGVERWRRRGKEDGWKGGVEGRRWGGKVEEEKEGGGVDKWREKRGRGRKVEEEKEGEGVERWRRKGKGKGCKGGGGRNEVGQGGRKCLKGWREMDGWMDE</sequence>
<feature type="compositionally biased region" description="Gly residues" evidence="1">
    <location>
        <begin position="82"/>
        <end position="95"/>
    </location>
</feature>
<feature type="compositionally biased region" description="Basic and acidic residues" evidence="1">
    <location>
        <begin position="59"/>
        <end position="72"/>
    </location>
</feature>
<evidence type="ECO:0000256" key="1">
    <source>
        <dbReference type="SAM" id="MobiDB-lite"/>
    </source>
</evidence>